<dbReference type="RefSeq" id="WP_249737734.1">
    <property type="nucleotide sequence ID" value="NZ_JAKNCJ010000004.1"/>
</dbReference>
<proteinExistence type="predicted"/>
<evidence type="ECO:0000313" key="2">
    <source>
        <dbReference type="Proteomes" id="UP001203761"/>
    </source>
</evidence>
<dbReference type="EMBL" id="JAKNCJ010000004">
    <property type="protein sequence ID" value="MCL6423660.1"/>
    <property type="molecule type" value="Genomic_DNA"/>
</dbReference>
<accession>A0ABT0R164</accession>
<comment type="caution">
    <text evidence="1">The sequence shown here is derived from an EMBL/GenBank/DDBJ whole genome shotgun (WGS) entry which is preliminary data.</text>
</comment>
<dbReference type="Proteomes" id="UP001203761">
    <property type="component" value="Unassembled WGS sequence"/>
</dbReference>
<name>A0ABT0R164_9MICO</name>
<keyword evidence="2" id="KW-1185">Reference proteome</keyword>
<protein>
    <submittedName>
        <fullName evidence="1">Uncharacterized protein</fullName>
    </submittedName>
</protein>
<reference evidence="1" key="1">
    <citation type="submission" date="2022-02" db="EMBL/GenBank/DDBJ databases">
        <authorList>
            <person name="Lee M."/>
            <person name="Kim S.-J."/>
            <person name="Jung M.-Y."/>
        </authorList>
    </citation>
    <scope>NUCLEOTIDE SEQUENCE</scope>
    <source>
        <strain evidence="1">JHP9</strain>
    </source>
</reference>
<organism evidence="1 2">
    <name type="scientific">Brachybacterium equifaecis</name>
    <dbReference type="NCBI Taxonomy" id="2910770"/>
    <lineage>
        <taxon>Bacteria</taxon>
        <taxon>Bacillati</taxon>
        <taxon>Actinomycetota</taxon>
        <taxon>Actinomycetes</taxon>
        <taxon>Micrococcales</taxon>
        <taxon>Dermabacteraceae</taxon>
        <taxon>Brachybacterium</taxon>
    </lineage>
</organism>
<evidence type="ECO:0000313" key="1">
    <source>
        <dbReference type="EMBL" id="MCL6423660.1"/>
    </source>
</evidence>
<gene>
    <name evidence="1" type="ORF">Bequi_09720</name>
</gene>
<sequence>MTTNELGAVLADLCRLMNAWMRSIGVNWGLTDDDQEYIFWEKDRY</sequence>